<evidence type="ECO:0000256" key="1">
    <source>
        <dbReference type="SAM" id="SignalP"/>
    </source>
</evidence>
<name>A0A5M6CTW0_9BACT</name>
<proteinExistence type="predicted"/>
<organism evidence="2 3">
    <name type="scientific">Taibaiella lutea</name>
    <dbReference type="NCBI Taxonomy" id="2608001"/>
    <lineage>
        <taxon>Bacteria</taxon>
        <taxon>Pseudomonadati</taxon>
        <taxon>Bacteroidota</taxon>
        <taxon>Chitinophagia</taxon>
        <taxon>Chitinophagales</taxon>
        <taxon>Chitinophagaceae</taxon>
        <taxon>Taibaiella</taxon>
    </lineage>
</organism>
<dbReference type="EMBL" id="VWSH01000001">
    <property type="protein sequence ID" value="KAA5536445.1"/>
    <property type="molecule type" value="Genomic_DNA"/>
</dbReference>
<evidence type="ECO:0000313" key="2">
    <source>
        <dbReference type="EMBL" id="KAA5536445.1"/>
    </source>
</evidence>
<reference evidence="2 3" key="1">
    <citation type="submission" date="2019-09" db="EMBL/GenBank/DDBJ databases">
        <title>Genome sequence and assembly of Taibaiella sp.</title>
        <authorList>
            <person name="Chhetri G."/>
        </authorList>
    </citation>
    <scope>NUCLEOTIDE SEQUENCE [LARGE SCALE GENOMIC DNA]</scope>
    <source>
        <strain evidence="2 3">KVB11</strain>
    </source>
</reference>
<protein>
    <submittedName>
        <fullName evidence="2">Uncharacterized protein</fullName>
    </submittedName>
</protein>
<accession>A0A5M6CTW0</accession>
<comment type="caution">
    <text evidence="2">The sequence shown here is derived from an EMBL/GenBank/DDBJ whole genome shotgun (WGS) entry which is preliminary data.</text>
</comment>
<keyword evidence="3" id="KW-1185">Reference proteome</keyword>
<dbReference type="Proteomes" id="UP000323632">
    <property type="component" value="Unassembled WGS sequence"/>
</dbReference>
<dbReference type="AlphaFoldDB" id="A0A5M6CTW0"/>
<gene>
    <name evidence="2" type="ORF">F0919_01910</name>
</gene>
<dbReference type="RefSeq" id="WP_150031016.1">
    <property type="nucleotide sequence ID" value="NZ_VWSH01000001.1"/>
</dbReference>
<sequence length="204" mass="23893">MKHLLIVLLTVTAIFANAQDDKCISVFPNGHFLKFFPYTFYFENPDSILMTYNDAPLQRYGDGFVFYERKNSFGMLKAYNVTQKDTALFFEKKLRFVDPTFTIEFAGHQSGDTISRDEFKNKWFSVYLLNNEMSFSIPIEEAYLLYPENGELKKVKLGTPTEYDLPYDFIRYVVDSNSSFFILDVTIKFGWINHLPPVVFYVND</sequence>
<keyword evidence="1" id="KW-0732">Signal</keyword>
<feature type="chain" id="PRO_5024312659" evidence="1">
    <location>
        <begin position="19"/>
        <end position="204"/>
    </location>
</feature>
<evidence type="ECO:0000313" key="3">
    <source>
        <dbReference type="Proteomes" id="UP000323632"/>
    </source>
</evidence>
<feature type="signal peptide" evidence="1">
    <location>
        <begin position="1"/>
        <end position="18"/>
    </location>
</feature>